<evidence type="ECO:0000313" key="2">
    <source>
        <dbReference type="Proteomes" id="UP000045051"/>
    </source>
</evidence>
<evidence type="ECO:0000313" key="1">
    <source>
        <dbReference type="EMBL" id="CEN48437.1"/>
    </source>
</evidence>
<dbReference type="AlphaFoldDB" id="A0A0B7IEJ9"/>
<protein>
    <submittedName>
        <fullName evidence="1">Uncharacterized protein</fullName>
    </submittedName>
</protein>
<proteinExistence type="predicted"/>
<reference evidence="1 2" key="1">
    <citation type="submission" date="2015-01" db="EMBL/GenBank/DDBJ databases">
        <authorList>
            <person name="Xiang T."/>
            <person name="Song Y."/>
            <person name="Huang L."/>
            <person name="Wang B."/>
            <person name="Wu P."/>
        </authorList>
    </citation>
    <scope>NUCLEOTIDE SEQUENCE [LARGE SCALE GENOMIC DNA]</scope>
    <source>
        <strain evidence="1 2">CcD38</strain>
    </source>
</reference>
<sequence>MFMTSNKNKNFTNAKKIYGLGINGTVYEYGLSNIL</sequence>
<keyword evidence="2" id="KW-1185">Reference proteome</keyword>
<name>A0A0B7IEJ9_9FLAO</name>
<organism evidence="1 2">
    <name type="scientific">Capnocytophaga canis</name>
    <dbReference type="NCBI Taxonomy" id="1848903"/>
    <lineage>
        <taxon>Bacteria</taxon>
        <taxon>Pseudomonadati</taxon>
        <taxon>Bacteroidota</taxon>
        <taxon>Flavobacteriia</taxon>
        <taxon>Flavobacteriales</taxon>
        <taxon>Flavobacteriaceae</taxon>
        <taxon>Capnocytophaga</taxon>
    </lineage>
</organism>
<dbReference type="Proteomes" id="UP000045051">
    <property type="component" value="Unassembled WGS sequence"/>
</dbReference>
<dbReference type="EMBL" id="CDOI01000173">
    <property type="protein sequence ID" value="CEN48437.1"/>
    <property type="molecule type" value="Genomic_DNA"/>
</dbReference>
<accession>A0A0B7IEJ9</accession>
<gene>
    <name evidence="1" type="ORF">CCAND38_60031</name>
</gene>